<proteinExistence type="predicted"/>
<feature type="transmembrane region" description="Helical" evidence="1">
    <location>
        <begin position="5"/>
        <end position="24"/>
    </location>
</feature>
<dbReference type="AlphaFoldDB" id="A0A1Y5S7D0"/>
<dbReference type="RefSeq" id="WP_165759774.1">
    <property type="nucleotide sequence ID" value="NZ_FWFO01000001.1"/>
</dbReference>
<name>A0A1Y5S7D0_9RHOB</name>
<evidence type="ECO:0000313" key="2">
    <source>
        <dbReference type="EMBL" id="SLN34036.1"/>
    </source>
</evidence>
<reference evidence="2 3" key="1">
    <citation type="submission" date="2017-03" db="EMBL/GenBank/DDBJ databases">
        <authorList>
            <person name="Afonso C.L."/>
            <person name="Miller P.J."/>
            <person name="Scott M.A."/>
            <person name="Spackman E."/>
            <person name="Goraichik I."/>
            <person name="Dimitrov K.M."/>
            <person name="Suarez D.L."/>
            <person name="Swayne D.E."/>
        </authorList>
    </citation>
    <scope>NUCLEOTIDE SEQUENCE [LARGE SCALE GENOMIC DNA]</scope>
    <source>
        <strain evidence="2 3">CECT 7639</strain>
    </source>
</reference>
<dbReference type="Proteomes" id="UP000193077">
    <property type="component" value="Unassembled WGS sequence"/>
</dbReference>
<organism evidence="2 3">
    <name type="scientific">Falsiruegeria litorea R37</name>
    <dbReference type="NCBI Taxonomy" id="1200284"/>
    <lineage>
        <taxon>Bacteria</taxon>
        <taxon>Pseudomonadati</taxon>
        <taxon>Pseudomonadota</taxon>
        <taxon>Alphaproteobacteria</taxon>
        <taxon>Rhodobacterales</taxon>
        <taxon>Roseobacteraceae</taxon>
        <taxon>Falsiruegeria</taxon>
    </lineage>
</organism>
<dbReference type="EMBL" id="FWFO01000001">
    <property type="protein sequence ID" value="SLN34036.1"/>
    <property type="molecule type" value="Genomic_DNA"/>
</dbReference>
<accession>A0A1Y5S7D0</accession>
<keyword evidence="1" id="KW-0812">Transmembrane</keyword>
<evidence type="ECO:0000256" key="1">
    <source>
        <dbReference type="SAM" id="Phobius"/>
    </source>
</evidence>
<gene>
    <name evidence="2" type="ORF">TRL7639_01528</name>
</gene>
<feature type="transmembrane region" description="Helical" evidence="1">
    <location>
        <begin position="30"/>
        <end position="48"/>
    </location>
</feature>
<evidence type="ECO:0000313" key="3">
    <source>
        <dbReference type="Proteomes" id="UP000193077"/>
    </source>
</evidence>
<evidence type="ECO:0008006" key="4">
    <source>
        <dbReference type="Google" id="ProtNLM"/>
    </source>
</evidence>
<keyword evidence="1" id="KW-1133">Transmembrane helix</keyword>
<keyword evidence="3" id="KW-1185">Reference proteome</keyword>
<protein>
    <recommendedName>
        <fullName evidence="4">NADH dehydrogenase subunit C</fullName>
    </recommendedName>
</protein>
<keyword evidence="1" id="KW-0472">Membrane</keyword>
<sequence>MGTIVWIIFVIATVIPMLKLLPHFGINKYWAAACVIPLGVLVLLWVMAMKLQELERR</sequence>